<feature type="transmembrane region" description="Helical" evidence="1">
    <location>
        <begin position="12"/>
        <end position="29"/>
    </location>
</feature>
<dbReference type="InterPro" id="IPR057695">
    <property type="entry name" value="DUF7935"/>
</dbReference>
<evidence type="ECO:0000313" key="3">
    <source>
        <dbReference type="Proteomes" id="UP000537126"/>
    </source>
</evidence>
<evidence type="ECO:0000313" key="2">
    <source>
        <dbReference type="EMBL" id="NIK73490.1"/>
    </source>
</evidence>
<dbReference type="EMBL" id="JAASRN010000001">
    <property type="protein sequence ID" value="NIK73490.1"/>
    <property type="molecule type" value="Genomic_DNA"/>
</dbReference>
<keyword evidence="1" id="KW-0472">Membrane</keyword>
<dbReference type="AlphaFoldDB" id="A0A846MQ54"/>
<sequence>MEVLLDLLKVSIPLAIVSYAFYTTVRAFLQKDFEKKLAELRLKYSETALEHRLHAYERICLLLERISPPQLLLRIQFQDLTAGELRHILLHEIQQEFSHNLSQQLYMSIEAWEEVKKAKEGVVTLINNTAATVEQDAKALVLAKAILNNLNEYNIDPVEPALRFVKQEAQSFFA</sequence>
<dbReference type="Proteomes" id="UP000537126">
    <property type="component" value="Unassembled WGS sequence"/>
</dbReference>
<proteinExistence type="predicted"/>
<dbReference type="RefSeq" id="WP_166918720.1">
    <property type="nucleotide sequence ID" value="NZ_JAASRN010000001.1"/>
</dbReference>
<gene>
    <name evidence="2" type="ORF">FHS56_000976</name>
</gene>
<accession>A0A846MQ54</accession>
<keyword evidence="1" id="KW-1133">Transmembrane helix</keyword>
<protein>
    <submittedName>
        <fullName evidence="2">Uncharacterized protein</fullName>
    </submittedName>
</protein>
<reference evidence="2 3" key="1">
    <citation type="submission" date="2020-03" db="EMBL/GenBank/DDBJ databases">
        <title>Genomic Encyclopedia of Type Strains, Phase IV (KMG-IV): sequencing the most valuable type-strain genomes for metagenomic binning, comparative biology and taxonomic classification.</title>
        <authorList>
            <person name="Goeker M."/>
        </authorList>
    </citation>
    <scope>NUCLEOTIDE SEQUENCE [LARGE SCALE GENOMIC DNA]</scope>
    <source>
        <strain evidence="2 3">DSM 5718</strain>
    </source>
</reference>
<evidence type="ECO:0000256" key="1">
    <source>
        <dbReference type="SAM" id="Phobius"/>
    </source>
</evidence>
<name>A0A846MQ54_9BACT</name>
<dbReference type="Pfam" id="PF25589">
    <property type="entry name" value="DUF7935"/>
    <property type="match status" value="1"/>
</dbReference>
<keyword evidence="3" id="KW-1185">Reference proteome</keyword>
<keyword evidence="1" id="KW-0812">Transmembrane</keyword>
<organism evidence="2 3">
    <name type="scientific">Thermonema lapsum</name>
    <dbReference type="NCBI Taxonomy" id="28195"/>
    <lineage>
        <taxon>Bacteria</taxon>
        <taxon>Pseudomonadati</taxon>
        <taxon>Bacteroidota</taxon>
        <taxon>Cytophagia</taxon>
        <taxon>Cytophagales</taxon>
        <taxon>Thermonemataceae</taxon>
        <taxon>Thermonema</taxon>
    </lineage>
</organism>
<comment type="caution">
    <text evidence="2">The sequence shown here is derived from an EMBL/GenBank/DDBJ whole genome shotgun (WGS) entry which is preliminary data.</text>
</comment>